<evidence type="ECO:0000256" key="1">
    <source>
        <dbReference type="ARBA" id="ARBA00006484"/>
    </source>
</evidence>
<organism evidence="3 4">
    <name type="scientific">Streptomyces polychromogenes</name>
    <dbReference type="NCBI Taxonomy" id="67342"/>
    <lineage>
        <taxon>Bacteria</taxon>
        <taxon>Bacillati</taxon>
        <taxon>Actinomycetota</taxon>
        <taxon>Actinomycetes</taxon>
        <taxon>Kitasatosporales</taxon>
        <taxon>Streptomycetaceae</taxon>
        <taxon>Streptomyces</taxon>
    </lineage>
</organism>
<protein>
    <submittedName>
        <fullName evidence="3">SDR family NAD(P)-dependent oxidoreductase</fullName>
    </submittedName>
</protein>
<dbReference type="PRINTS" id="PR00081">
    <property type="entry name" value="GDHRDH"/>
</dbReference>
<dbReference type="PANTHER" id="PTHR42760">
    <property type="entry name" value="SHORT-CHAIN DEHYDROGENASES/REDUCTASES FAMILY MEMBER"/>
    <property type="match status" value="1"/>
</dbReference>
<dbReference type="PRINTS" id="PR00080">
    <property type="entry name" value="SDRFAMILY"/>
</dbReference>
<dbReference type="SUPFAM" id="SSF51735">
    <property type="entry name" value="NAD(P)-binding Rossmann-fold domains"/>
    <property type="match status" value="1"/>
</dbReference>
<dbReference type="PROSITE" id="PS00061">
    <property type="entry name" value="ADH_SHORT"/>
    <property type="match status" value="1"/>
</dbReference>
<reference evidence="3 4" key="1">
    <citation type="journal article" date="2019" name="Int. J. Syst. Evol. Microbiol.">
        <title>The Global Catalogue of Microorganisms (GCM) 10K type strain sequencing project: providing services to taxonomists for standard genome sequencing and annotation.</title>
        <authorList>
            <consortium name="The Broad Institute Genomics Platform"/>
            <consortium name="The Broad Institute Genome Sequencing Center for Infectious Disease"/>
            <person name="Wu L."/>
            <person name="Ma J."/>
        </authorList>
    </citation>
    <scope>NUCLEOTIDE SEQUENCE [LARGE SCALE GENOMIC DNA]</scope>
    <source>
        <strain evidence="3 4">JCM 4505</strain>
    </source>
</reference>
<dbReference type="InterPro" id="IPR020904">
    <property type="entry name" value="Sc_DH/Rdtase_CS"/>
</dbReference>
<evidence type="ECO:0000313" key="3">
    <source>
        <dbReference type="EMBL" id="GAA0297232.1"/>
    </source>
</evidence>
<dbReference type="Gene3D" id="3.40.50.720">
    <property type="entry name" value="NAD(P)-binding Rossmann-like Domain"/>
    <property type="match status" value="1"/>
</dbReference>
<dbReference type="RefSeq" id="WP_344161051.1">
    <property type="nucleotide sequence ID" value="NZ_BAAABV010000018.1"/>
</dbReference>
<keyword evidence="4" id="KW-1185">Reference proteome</keyword>
<proteinExistence type="inferred from homology"/>
<dbReference type="EMBL" id="BAAABV010000018">
    <property type="protein sequence ID" value="GAA0297232.1"/>
    <property type="molecule type" value="Genomic_DNA"/>
</dbReference>
<dbReference type="Proteomes" id="UP001501867">
    <property type="component" value="Unassembled WGS sequence"/>
</dbReference>
<dbReference type="SMART" id="SM00822">
    <property type="entry name" value="PKS_KR"/>
    <property type="match status" value="1"/>
</dbReference>
<sequence>MTLGLKDKRVLVTGGTRGIGRAVALALAGAGARVVVAHRADDEAAADLARRLGETGTAHRLVRADVTDPAAVADLARACEETFGGLDALVNNVGAHGHAPLPSLDEAEWRRLVDTNLTSVFLVTRACLPLLSDGASVVSVGASLALRGRAGAAHYTAAKAAVVGLTRSLCKEFGPGRGLRFNTVAPGLISADGDDVPPRLAQQVRGMTALGRLGRPEDVAGAVLYLASDLARYVSGATLTVDGGM</sequence>
<dbReference type="InterPro" id="IPR036291">
    <property type="entry name" value="NAD(P)-bd_dom_sf"/>
</dbReference>
<comment type="caution">
    <text evidence="3">The sequence shown here is derived from an EMBL/GenBank/DDBJ whole genome shotgun (WGS) entry which is preliminary data.</text>
</comment>
<dbReference type="InterPro" id="IPR057326">
    <property type="entry name" value="KR_dom"/>
</dbReference>
<dbReference type="Pfam" id="PF13561">
    <property type="entry name" value="adh_short_C2"/>
    <property type="match status" value="1"/>
</dbReference>
<dbReference type="InterPro" id="IPR002347">
    <property type="entry name" value="SDR_fam"/>
</dbReference>
<evidence type="ECO:0000259" key="2">
    <source>
        <dbReference type="SMART" id="SM00822"/>
    </source>
</evidence>
<gene>
    <name evidence="3" type="ORF">GCM10010302_39850</name>
</gene>
<dbReference type="PANTHER" id="PTHR42760:SF40">
    <property type="entry name" value="3-OXOACYL-[ACYL-CARRIER-PROTEIN] REDUCTASE, CHLOROPLASTIC"/>
    <property type="match status" value="1"/>
</dbReference>
<name>A0ABN0VG65_9ACTN</name>
<accession>A0ABN0VG65</accession>
<evidence type="ECO:0000313" key="4">
    <source>
        <dbReference type="Proteomes" id="UP001501867"/>
    </source>
</evidence>
<feature type="domain" description="Ketoreductase" evidence="2">
    <location>
        <begin position="8"/>
        <end position="187"/>
    </location>
</feature>
<comment type="similarity">
    <text evidence="1">Belongs to the short-chain dehydrogenases/reductases (SDR) family.</text>
</comment>